<dbReference type="PANTHER" id="PTHR43794">
    <property type="entry name" value="AMINOHYDROLASE SSNA-RELATED"/>
    <property type="match status" value="1"/>
</dbReference>
<evidence type="ECO:0000313" key="2">
    <source>
        <dbReference type="EMBL" id="MDT0307531.1"/>
    </source>
</evidence>
<dbReference type="SUPFAM" id="SSF51338">
    <property type="entry name" value="Composite domain of metallo-dependent hydrolases"/>
    <property type="match status" value="1"/>
</dbReference>
<sequence length="450" mass="47256">MNATLITGGHVLTMDPALGELPAADVLVTDGTIHAVGTGLTPPPGAEVLDATGTIVMPGFTDTHRHTWQTAVRHAYADIDPLQYFAEMLGPIGAAYSPEDTYTGTLLGALSALDAGITTLVDWAHVMNTPDHADASVQALAESGIRAVFAHGWPLTPEWTRDSALPHPADIRRVRERWFASGEGLLTLAMAARGPEMARPEVWRADLRLARELGLRTTVHVGAYAHNAGRRAVAGMARAEALGPDLTFVHCCRCDDDELAMIADAGASVSLGVHCELNSTGMGDIPLDRLLAAGVRPGLSGDTETKCAGDLFTQMRLLLAYYRSWTGGGHSRLPGEPPALTTRDVLEFATLAGARAAGLADRTGSLTPGKQADILLIRAGDLNLAPVTDPAAAVVLAAHPGNVDTVLVGGRTLKRGGRLLAGDLPGLLERAERSRRRVLGLVARLRGAAA</sequence>
<evidence type="ECO:0000313" key="3">
    <source>
        <dbReference type="Proteomes" id="UP001183388"/>
    </source>
</evidence>
<dbReference type="InterPro" id="IPR006680">
    <property type="entry name" value="Amidohydro-rel"/>
</dbReference>
<comment type="caution">
    <text evidence="2">The sequence shown here is derived from an EMBL/GenBank/DDBJ whole genome shotgun (WGS) entry which is preliminary data.</text>
</comment>
<dbReference type="NCBIfam" id="NF006056">
    <property type="entry name" value="PRK08204.1"/>
    <property type="match status" value="1"/>
</dbReference>
<accession>A0ABU2L7I7</accession>
<proteinExistence type="predicted"/>
<dbReference type="Gene3D" id="2.30.40.10">
    <property type="entry name" value="Urease, subunit C, domain 1"/>
    <property type="match status" value="1"/>
</dbReference>
<name>A0ABU2L7I7_9ACTN</name>
<keyword evidence="3" id="KW-1185">Reference proteome</keyword>
<dbReference type="SUPFAM" id="SSF51556">
    <property type="entry name" value="Metallo-dependent hydrolases"/>
    <property type="match status" value="1"/>
</dbReference>
<feature type="domain" description="Amidohydrolase-related" evidence="1">
    <location>
        <begin position="55"/>
        <end position="412"/>
    </location>
</feature>
<dbReference type="Gene3D" id="3.20.20.140">
    <property type="entry name" value="Metal-dependent hydrolases"/>
    <property type="match status" value="1"/>
</dbReference>
<evidence type="ECO:0000259" key="1">
    <source>
        <dbReference type="Pfam" id="PF01979"/>
    </source>
</evidence>
<dbReference type="RefSeq" id="WP_311630479.1">
    <property type="nucleotide sequence ID" value="NZ_JAVREN010000012.1"/>
</dbReference>
<reference evidence="3" key="1">
    <citation type="submission" date="2023-07" db="EMBL/GenBank/DDBJ databases">
        <title>30 novel species of actinomycetes from the DSMZ collection.</title>
        <authorList>
            <person name="Nouioui I."/>
        </authorList>
    </citation>
    <scope>NUCLEOTIDE SEQUENCE [LARGE SCALE GENOMIC DNA]</scope>
    <source>
        <strain evidence="3">DSM 44917</strain>
    </source>
</reference>
<gene>
    <name evidence="2" type="ORF">RM780_11225</name>
</gene>
<dbReference type="EMBL" id="JAVREN010000012">
    <property type="protein sequence ID" value="MDT0307531.1"/>
    <property type="molecule type" value="Genomic_DNA"/>
</dbReference>
<dbReference type="InterPro" id="IPR032466">
    <property type="entry name" value="Metal_Hydrolase"/>
</dbReference>
<organism evidence="2 3">
    <name type="scientific">Streptomyces boetiae</name>
    <dbReference type="NCBI Taxonomy" id="3075541"/>
    <lineage>
        <taxon>Bacteria</taxon>
        <taxon>Bacillati</taxon>
        <taxon>Actinomycetota</taxon>
        <taxon>Actinomycetes</taxon>
        <taxon>Kitasatosporales</taxon>
        <taxon>Streptomycetaceae</taxon>
        <taxon>Streptomyces</taxon>
    </lineage>
</organism>
<dbReference type="Proteomes" id="UP001183388">
    <property type="component" value="Unassembled WGS sequence"/>
</dbReference>
<dbReference type="InterPro" id="IPR011059">
    <property type="entry name" value="Metal-dep_hydrolase_composite"/>
</dbReference>
<dbReference type="InterPro" id="IPR050287">
    <property type="entry name" value="MTA/SAH_deaminase"/>
</dbReference>
<dbReference type="Pfam" id="PF01979">
    <property type="entry name" value="Amidohydro_1"/>
    <property type="match status" value="1"/>
</dbReference>
<dbReference type="PANTHER" id="PTHR43794:SF5">
    <property type="entry name" value="CHLOROHYDROLASE FAMILY PROTEIN"/>
    <property type="match status" value="1"/>
</dbReference>
<protein>
    <submittedName>
        <fullName evidence="2">Amidohydrolase family protein</fullName>
    </submittedName>
</protein>